<dbReference type="EMBL" id="ML995812">
    <property type="protein sequence ID" value="KAF2773007.1"/>
    <property type="molecule type" value="Genomic_DNA"/>
</dbReference>
<reference evidence="1" key="1">
    <citation type="journal article" date="2020" name="Stud. Mycol.">
        <title>101 Dothideomycetes genomes: a test case for predicting lifestyles and emergence of pathogens.</title>
        <authorList>
            <person name="Haridas S."/>
            <person name="Albert R."/>
            <person name="Binder M."/>
            <person name="Bloem J."/>
            <person name="Labutti K."/>
            <person name="Salamov A."/>
            <person name="Andreopoulos B."/>
            <person name="Baker S."/>
            <person name="Barry K."/>
            <person name="Bills G."/>
            <person name="Bluhm B."/>
            <person name="Cannon C."/>
            <person name="Castanera R."/>
            <person name="Culley D."/>
            <person name="Daum C."/>
            <person name="Ezra D."/>
            <person name="Gonzalez J."/>
            <person name="Henrissat B."/>
            <person name="Kuo A."/>
            <person name="Liang C."/>
            <person name="Lipzen A."/>
            <person name="Lutzoni F."/>
            <person name="Magnuson J."/>
            <person name="Mondo S."/>
            <person name="Nolan M."/>
            <person name="Ohm R."/>
            <person name="Pangilinan J."/>
            <person name="Park H.-J."/>
            <person name="Ramirez L."/>
            <person name="Alfaro M."/>
            <person name="Sun H."/>
            <person name="Tritt A."/>
            <person name="Yoshinaga Y."/>
            <person name="Zwiers L.-H."/>
            <person name="Turgeon B."/>
            <person name="Goodwin S."/>
            <person name="Spatafora J."/>
            <person name="Crous P."/>
            <person name="Grigoriev I."/>
        </authorList>
    </citation>
    <scope>NUCLEOTIDE SEQUENCE</scope>
    <source>
        <strain evidence="1">CBS 116005</strain>
    </source>
</reference>
<protein>
    <submittedName>
        <fullName evidence="1">Uncharacterized protein</fullName>
    </submittedName>
</protein>
<evidence type="ECO:0000313" key="1">
    <source>
        <dbReference type="EMBL" id="KAF2773007.1"/>
    </source>
</evidence>
<dbReference type="AlphaFoldDB" id="A0A6G1LJD2"/>
<evidence type="ECO:0000313" key="2">
    <source>
        <dbReference type="Proteomes" id="UP000799436"/>
    </source>
</evidence>
<proteinExistence type="predicted"/>
<sequence length="139" mass="15016">MASVGSIASLSSDLVSTPLNGPSNAISLNTTDRAVVPKAHEQSCTMEDRDIDEGRYTINLGFTWDDAATRTCLKVEQAMASACSEVRILAWQCKPNTGKGYATISFDCVFGKGNKINQLLDGLFAQGDLMYTGFDCLNY</sequence>
<dbReference type="Proteomes" id="UP000799436">
    <property type="component" value="Unassembled WGS sequence"/>
</dbReference>
<dbReference type="OrthoDB" id="10315612at2759"/>
<organism evidence="1 2">
    <name type="scientific">Teratosphaeria nubilosa</name>
    <dbReference type="NCBI Taxonomy" id="161662"/>
    <lineage>
        <taxon>Eukaryota</taxon>
        <taxon>Fungi</taxon>
        <taxon>Dikarya</taxon>
        <taxon>Ascomycota</taxon>
        <taxon>Pezizomycotina</taxon>
        <taxon>Dothideomycetes</taxon>
        <taxon>Dothideomycetidae</taxon>
        <taxon>Mycosphaerellales</taxon>
        <taxon>Teratosphaeriaceae</taxon>
        <taxon>Teratosphaeria</taxon>
    </lineage>
</organism>
<name>A0A6G1LJD2_9PEZI</name>
<keyword evidence="2" id="KW-1185">Reference proteome</keyword>
<gene>
    <name evidence="1" type="ORF">EJ03DRAFT_371463</name>
</gene>
<accession>A0A6G1LJD2</accession>